<sequence>MTSVRAAPPLISLAEQALAAAFLSLAHPSRLFMVGRS</sequence>
<evidence type="ECO:0000313" key="2">
    <source>
        <dbReference type="Proteomes" id="UP000030700"/>
    </source>
</evidence>
<organism evidence="1">
    <name type="scientific">Candidatus Moduliflexus flocculans</name>
    <dbReference type="NCBI Taxonomy" id="1499966"/>
    <lineage>
        <taxon>Bacteria</taxon>
        <taxon>Candidatus Moduliflexota</taxon>
        <taxon>Candidatus Moduliflexia</taxon>
        <taxon>Candidatus Moduliflexales</taxon>
        <taxon>Candidatus Moduliflexaceae</taxon>
    </lineage>
</organism>
<protein>
    <submittedName>
        <fullName evidence="1">Uncharacterized protein</fullName>
    </submittedName>
</protein>
<dbReference type="STRING" id="1499966.U14_02003"/>
<dbReference type="EMBL" id="DF820456">
    <property type="protein sequence ID" value="GAK50762.1"/>
    <property type="molecule type" value="Genomic_DNA"/>
</dbReference>
<accession>A0A0S6VTA6</accession>
<reference evidence="1" key="1">
    <citation type="journal article" date="2015" name="PeerJ">
        <title>First genomic representation of candidate bacterial phylum KSB3 points to enhanced environmental sensing as a trigger of wastewater bulking.</title>
        <authorList>
            <person name="Sekiguchi Y."/>
            <person name="Ohashi A."/>
            <person name="Parks D.H."/>
            <person name="Yamauchi T."/>
            <person name="Tyson G.W."/>
            <person name="Hugenholtz P."/>
        </authorList>
    </citation>
    <scope>NUCLEOTIDE SEQUENCE [LARGE SCALE GENOMIC DNA]</scope>
</reference>
<gene>
    <name evidence="1" type="ORF">U14_02003</name>
</gene>
<dbReference type="AlphaFoldDB" id="A0A0S6VTA6"/>
<evidence type="ECO:0000313" key="1">
    <source>
        <dbReference type="EMBL" id="GAK50762.1"/>
    </source>
</evidence>
<keyword evidence="2" id="KW-1185">Reference proteome</keyword>
<dbReference type="Proteomes" id="UP000030700">
    <property type="component" value="Unassembled WGS sequence"/>
</dbReference>
<name>A0A0S6VTA6_9BACT</name>
<dbReference type="HOGENOM" id="CLU_3340538_0_0_0"/>
<proteinExistence type="predicted"/>